<name>A0A1G4Q9D8_9CAUL</name>
<keyword evidence="2" id="KW-1185">Reference proteome</keyword>
<gene>
    <name evidence="1" type="ORF">SAMN02927928_1024</name>
</gene>
<evidence type="ECO:0000313" key="2">
    <source>
        <dbReference type="Proteomes" id="UP000199150"/>
    </source>
</evidence>
<accession>A0A1G4Q9D8</accession>
<dbReference type="EMBL" id="FMTS01000001">
    <property type="protein sequence ID" value="SCW41102.1"/>
    <property type="molecule type" value="Genomic_DNA"/>
</dbReference>
<sequence length="46" mass="5326">MYTQTKTQTTHMRPDLRLVARKANPVALPVGFSRRELQRLVADMID</sequence>
<dbReference type="AlphaFoldDB" id="A0A1G4Q9D8"/>
<organism evidence="1 2">
    <name type="scientific">Asticcacaulis taihuensis</name>
    <dbReference type="NCBI Taxonomy" id="260084"/>
    <lineage>
        <taxon>Bacteria</taxon>
        <taxon>Pseudomonadati</taxon>
        <taxon>Pseudomonadota</taxon>
        <taxon>Alphaproteobacteria</taxon>
        <taxon>Caulobacterales</taxon>
        <taxon>Caulobacteraceae</taxon>
        <taxon>Asticcacaulis</taxon>
    </lineage>
</organism>
<reference evidence="2" key="1">
    <citation type="submission" date="2016-10" db="EMBL/GenBank/DDBJ databases">
        <authorList>
            <person name="Varghese N."/>
            <person name="Submissions S."/>
        </authorList>
    </citation>
    <scope>NUCLEOTIDE SEQUENCE [LARGE SCALE GENOMIC DNA]</scope>
    <source>
        <strain evidence="2">CGMCC 1.3431</strain>
    </source>
</reference>
<evidence type="ECO:0000313" key="1">
    <source>
        <dbReference type="EMBL" id="SCW41102.1"/>
    </source>
</evidence>
<proteinExistence type="predicted"/>
<dbReference type="RefSeq" id="WP_170828195.1">
    <property type="nucleotide sequence ID" value="NZ_CBCRYE010000001.1"/>
</dbReference>
<dbReference type="Proteomes" id="UP000199150">
    <property type="component" value="Unassembled WGS sequence"/>
</dbReference>
<protein>
    <submittedName>
        <fullName evidence="1">Uncharacterized protein</fullName>
    </submittedName>
</protein>